<dbReference type="OrthoDB" id="784276at2"/>
<dbReference type="InterPro" id="IPR005804">
    <property type="entry name" value="FA_desaturase_dom"/>
</dbReference>
<evidence type="ECO:0000259" key="2">
    <source>
        <dbReference type="Pfam" id="PF00487"/>
    </source>
</evidence>
<gene>
    <name evidence="3" type="ORF">AS156_36480</name>
</gene>
<keyword evidence="1" id="KW-0812">Transmembrane</keyword>
<keyword evidence="1" id="KW-1133">Transmembrane helix</keyword>
<dbReference type="AlphaFoldDB" id="A0A109K0K4"/>
<organism evidence="3 4">
    <name type="scientific">Bradyrhizobium macuxiense</name>
    <dbReference type="NCBI Taxonomy" id="1755647"/>
    <lineage>
        <taxon>Bacteria</taxon>
        <taxon>Pseudomonadati</taxon>
        <taxon>Pseudomonadota</taxon>
        <taxon>Alphaproteobacteria</taxon>
        <taxon>Hyphomicrobiales</taxon>
        <taxon>Nitrobacteraceae</taxon>
        <taxon>Bradyrhizobium</taxon>
    </lineage>
</organism>
<dbReference type="EMBL" id="LNCU01000039">
    <property type="protein sequence ID" value="KWV58289.1"/>
    <property type="molecule type" value="Genomic_DNA"/>
</dbReference>
<name>A0A109K0K4_9BRAD</name>
<protein>
    <recommendedName>
        <fullName evidence="2">Fatty acid desaturase domain-containing protein</fullName>
    </recommendedName>
</protein>
<dbReference type="Pfam" id="PF00487">
    <property type="entry name" value="FA_desaturase"/>
    <property type="match status" value="1"/>
</dbReference>
<keyword evidence="4" id="KW-1185">Reference proteome</keyword>
<dbReference type="GO" id="GO:0046513">
    <property type="term" value="P:ceramide biosynthetic process"/>
    <property type="evidence" value="ECO:0007669"/>
    <property type="project" value="TreeGrafter"/>
</dbReference>
<dbReference type="PANTHER" id="PTHR12879:SF8">
    <property type="entry name" value="SPHINGOLIPID DELTA(4)-DESATURASE DES1"/>
    <property type="match status" value="1"/>
</dbReference>
<dbReference type="GO" id="GO:0042284">
    <property type="term" value="F:sphingolipid delta-4 desaturase activity"/>
    <property type="evidence" value="ECO:0007669"/>
    <property type="project" value="TreeGrafter"/>
</dbReference>
<dbReference type="PANTHER" id="PTHR12879">
    <property type="entry name" value="SPHINGOLIPID DELTA 4 DESATURASE/C-4 HYDROXYLASE PROTEIN DES2"/>
    <property type="match status" value="1"/>
</dbReference>
<keyword evidence="1" id="KW-0472">Membrane</keyword>
<dbReference type="GO" id="GO:0016020">
    <property type="term" value="C:membrane"/>
    <property type="evidence" value="ECO:0007669"/>
    <property type="project" value="GOC"/>
</dbReference>
<feature type="transmembrane region" description="Helical" evidence="1">
    <location>
        <begin position="174"/>
        <end position="191"/>
    </location>
</feature>
<dbReference type="RefSeq" id="WP_066504074.1">
    <property type="nucleotide sequence ID" value="NZ_LNCU01000039.1"/>
</dbReference>
<dbReference type="Proteomes" id="UP000057737">
    <property type="component" value="Unassembled WGS sequence"/>
</dbReference>
<evidence type="ECO:0000256" key="1">
    <source>
        <dbReference type="SAM" id="Phobius"/>
    </source>
</evidence>
<feature type="domain" description="Fatty acid desaturase" evidence="2">
    <location>
        <begin position="51"/>
        <end position="277"/>
    </location>
</feature>
<feature type="transmembrane region" description="Helical" evidence="1">
    <location>
        <begin position="52"/>
        <end position="70"/>
    </location>
</feature>
<sequence>MSFASGTASARDLNPRTPLPSPVRTLARATVILAAYAILASAALVISPRPWAAVPVLGCAFILSGCLNAGHDCIHQTHFGAGRWDRVAGALWCMPILVNFTIYRRQHLIHHRFSATEGDSEPQIRFANLSGYLHAQSGLGFWGAIFRRMVLTWRGEFPAGINSRRWARAARRDNLAISLWLAACGAATVWQTRTMFIVYWLPLLFYPAFALFFSLAEHFDLAEEGKPWPRARNIRSNAVVRFFQWHANYHAVHHRQPALPAFALHSAHRADTGRADPMETSYLAFHLRLALRLIRREQL</sequence>
<comment type="caution">
    <text evidence="3">The sequence shown here is derived from an EMBL/GenBank/DDBJ whole genome shotgun (WGS) entry which is preliminary data.</text>
</comment>
<evidence type="ECO:0000313" key="3">
    <source>
        <dbReference type="EMBL" id="KWV58289.1"/>
    </source>
</evidence>
<reference evidence="3 4" key="1">
    <citation type="submission" date="2015-11" db="EMBL/GenBank/DDBJ databases">
        <title>Draft Genome Sequence of the Strain BR 10303 (Bradyrhizobium sp.) isolated from nodules of Centrolobium paraense.</title>
        <authorList>
            <person name="Zelli J.E."/>
            <person name="Simoes-Araujo J.L."/>
            <person name="Barauna A.C."/>
            <person name="Silva K."/>
        </authorList>
    </citation>
    <scope>NUCLEOTIDE SEQUENCE [LARGE SCALE GENOMIC DNA]</scope>
    <source>
        <strain evidence="3 4">BR 10303</strain>
    </source>
</reference>
<accession>A0A109K0K4</accession>
<evidence type="ECO:0000313" key="4">
    <source>
        <dbReference type="Proteomes" id="UP000057737"/>
    </source>
</evidence>
<proteinExistence type="predicted"/>
<feature type="transmembrane region" description="Helical" evidence="1">
    <location>
        <begin position="197"/>
        <end position="216"/>
    </location>
</feature>
<feature type="transmembrane region" description="Helical" evidence="1">
    <location>
        <begin position="26"/>
        <end position="46"/>
    </location>
</feature>